<dbReference type="HAMAP" id="MF_00108">
    <property type="entry name" value="IspD"/>
    <property type="match status" value="1"/>
</dbReference>
<evidence type="ECO:0000256" key="4">
    <source>
        <dbReference type="ARBA" id="ARBA00022679"/>
    </source>
</evidence>
<feature type="site" description="Positions MEP for the nucleophilic attack" evidence="7">
    <location>
        <position position="175"/>
    </location>
</feature>
<proteinExistence type="inferred from homology"/>
<evidence type="ECO:0000313" key="9">
    <source>
        <dbReference type="Proteomes" id="UP001165368"/>
    </source>
</evidence>
<dbReference type="EMBL" id="JAKLTQ010000009">
    <property type="protein sequence ID" value="MCG2622954.1"/>
    <property type="molecule type" value="Genomic_DNA"/>
</dbReference>
<comment type="caution">
    <text evidence="8">The sequence shown here is derived from an EMBL/GenBank/DDBJ whole genome shotgun (WGS) entry which is preliminary data.</text>
</comment>
<evidence type="ECO:0000256" key="2">
    <source>
        <dbReference type="ARBA" id="ARBA00004787"/>
    </source>
</evidence>
<sequence>MSSSSPHPAPAVPKVAVIIVAAGSGQRLGYGLPKAQVPLGGRTILEYALQGAVESGVADRICVAVPAGDTALRAICARFHSPVPISTVDGGASRSESVRRALAGIGGGPGGVLVHDAARALTPPEVFRRVARALAGGASAVVPAVAVVDTIKTAAPSGPDQQQIAAEKVAGTPDRSLLRAVQTPQGFDAATLAEAHRNAAGLDPDGITDDAMLLETIGQEVFLVNGSPLSLKITSPLDLVVAEALLAGQQPKRIMEG</sequence>
<gene>
    <name evidence="7 8" type="primary">ispD</name>
    <name evidence="8" type="ORF">LVY72_13715</name>
</gene>
<dbReference type="RefSeq" id="WP_237821769.1">
    <property type="nucleotide sequence ID" value="NZ_JAKLTQ010000009.1"/>
</dbReference>
<dbReference type="InterPro" id="IPR018294">
    <property type="entry name" value="ISPD_synthase_CS"/>
</dbReference>
<dbReference type="Pfam" id="PF01128">
    <property type="entry name" value="IspD"/>
    <property type="match status" value="1"/>
</dbReference>
<evidence type="ECO:0000313" key="8">
    <source>
        <dbReference type="EMBL" id="MCG2622954.1"/>
    </source>
</evidence>
<evidence type="ECO:0000256" key="7">
    <source>
        <dbReference type="HAMAP-Rule" id="MF_00108"/>
    </source>
</evidence>
<dbReference type="NCBIfam" id="TIGR00453">
    <property type="entry name" value="ispD"/>
    <property type="match status" value="1"/>
</dbReference>
<dbReference type="CDD" id="cd02516">
    <property type="entry name" value="CDP-ME_synthetase"/>
    <property type="match status" value="1"/>
</dbReference>
<comment type="catalytic activity">
    <reaction evidence="1 7">
        <text>2-C-methyl-D-erythritol 4-phosphate + CTP + H(+) = 4-CDP-2-C-methyl-D-erythritol + diphosphate</text>
        <dbReference type="Rhea" id="RHEA:13429"/>
        <dbReference type="ChEBI" id="CHEBI:15378"/>
        <dbReference type="ChEBI" id="CHEBI:33019"/>
        <dbReference type="ChEBI" id="CHEBI:37563"/>
        <dbReference type="ChEBI" id="CHEBI:57823"/>
        <dbReference type="ChEBI" id="CHEBI:58262"/>
        <dbReference type="EC" id="2.7.7.60"/>
    </reaction>
</comment>
<name>A0ABS9L8G6_9MICC</name>
<dbReference type="PROSITE" id="PS01295">
    <property type="entry name" value="ISPD"/>
    <property type="match status" value="1"/>
</dbReference>
<evidence type="ECO:0000256" key="1">
    <source>
        <dbReference type="ARBA" id="ARBA00001282"/>
    </source>
</evidence>
<keyword evidence="6 7" id="KW-0414">Isoprene biosynthesis</keyword>
<feature type="site" description="Positions MEP for the nucleophilic attack" evidence="7">
    <location>
        <position position="232"/>
    </location>
</feature>
<protein>
    <recommendedName>
        <fullName evidence="7">2-C-methyl-D-erythritol 4-phosphate cytidylyltransferase</fullName>
        <ecNumber evidence="7">2.7.7.60</ecNumber>
    </recommendedName>
    <alternativeName>
        <fullName evidence="7">4-diphosphocytidyl-2C-methyl-D-erythritol synthase</fullName>
    </alternativeName>
    <alternativeName>
        <fullName evidence="7">MEP cytidylyltransferase</fullName>
        <shortName evidence="7">MCT</shortName>
    </alternativeName>
</protein>
<accession>A0ABS9L8G6</accession>
<evidence type="ECO:0000256" key="5">
    <source>
        <dbReference type="ARBA" id="ARBA00022695"/>
    </source>
</evidence>
<comment type="pathway">
    <text evidence="2 7">Isoprenoid biosynthesis; isopentenyl diphosphate biosynthesis via DXP pathway; isopentenyl diphosphate from 1-deoxy-D-xylulose 5-phosphate: step 2/6.</text>
</comment>
<dbReference type="GO" id="GO:0050518">
    <property type="term" value="F:2-C-methyl-D-erythritol 4-phosphate cytidylyltransferase activity"/>
    <property type="evidence" value="ECO:0007669"/>
    <property type="project" value="UniProtKB-EC"/>
</dbReference>
<dbReference type="Gene3D" id="3.90.550.10">
    <property type="entry name" value="Spore Coat Polysaccharide Biosynthesis Protein SpsA, Chain A"/>
    <property type="match status" value="1"/>
</dbReference>
<keyword evidence="4 7" id="KW-0808">Transferase</keyword>
<dbReference type="Proteomes" id="UP001165368">
    <property type="component" value="Unassembled WGS sequence"/>
</dbReference>
<comment type="function">
    <text evidence="7">Catalyzes the formation of 4-diphosphocytidyl-2-C-methyl-D-erythritol from CTP and 2-C-methyl-D-erythritol 4-phosphate (MEP).</text>
</comment>
<feature type="site" description="Transition state stabilizer" evidence="7">
    <location>
        <position position="34"/>
    </location>
</feature>
<evidence type="ECO:0000256" key="6">
    <source>
        <dbReference type="ARBA" id="ARBA00023229"/>
    </source>
</evidence>
<dbReference type="InterPro" id="IPR001228">
    <property type="entry name" value="IspD"/>
</dbReference>
<dbReference type="EC" id="2.7.7.60" evidence="7"/>
<organism evidence="8 9">
    <name type="scientific">Arthrobacter hankyongi</name>
    <dbReference type="NCBI Taxonomy" id="2904801"/>
    <lineage>
        <taxon>Bacteria</taxon>
        <taxon>Bacillati</taxon>
        <taxon>Actinomycetota</taxon>
        <taxon>Actinomycetes</taxon>
        <taxon>Micrococcales</taxon>
        <taxon>Micrococcaceae</taxon>
        <taxon>Arthrobacter</taxon>
    </lineage>
</organism>
<dbReference type="PANTHER" id="PTHR32125:SF4">
    <property type="entry name" value="2-C-METHYL-D-ERYTHRITOL 4-PHOSPHATE CYTIDYLYLTRANSFERASE, CHLOROPLASTIC"/>
    <property type="match status" value="1"/>
</dbReference>
<keyword evidence="9" id="KW-1185">Reference proteome</keyword>
<dbReference type="InterPro" id="IPR034683">
    <property type="entry name" value="IspD/TarI"/>
</dbReference>
<feature type="site" description="Transition state stabilizer" evidence="7">
    <location>
        <position position="27"/>
    </location>
</feature>
<dbReference type="InterPro" id="IPR050088">
    <property type="entry name" value="IspD/TarI_cytidylyltransf_bact"/>
</dbReference>
<dbReference type="InterPro" id="IPR029044">
    <property type="entry name" value="Nucleotide-diphossugar_trans"/>
</dbReference>
<dbReference type="SUPFAM" id="SSF53448">
    <property type="entry name" value="Nucleotide-diphospho-sugar transferases"/>
    <property type="match status" value="1"/>
</dbReference>
<dbReference type="PANTHER" id="PTHR32125">
    <property type="entry name" value="2-C-METHYL-D-ERYTHRITOL 4-PHOSPHATE CYTIDYLYLTRANSFERASE, CHLOROPLASTIC"/>
    <property type="match status" value="1"/>
</dbReference>
<evidence type="ECO:0000256" key="3">
    <source>
        <dbReference type="ARBA" id="ARBA00009789"/>
    </source>
</evidence>
<comment type="similarity">
    <text evidence="3 7">Belongs to the IspD/TarI cytidylyltransferase family. IspD subfamily.</text>
</comment>
<reference evidence="8" key="1">
    <citation type="submission" date="2022-01" db="EMBL/GenBank/DDBJ databases">
        <authorList>
            <person name="Jo J.-H."/>
            <person name="Im W.-T."/>
        </authorList>
    </citation>
    <scope>NUCLEOTIDE SEQUENCE</scope>
    <source>
        <strain evidence="8">I2-34</strain>
    </source>
</reference>
<keyword evidence="5 7" id="KW-0548">Nucleotidyltransferase</keyword>